<evidence type="ECO:0000259" key="1">
    <source>
        <dbReference type="Pfam" id="PF00389"/>
    </source>
</evidence>
<dbReference type="InterPro" id="IPR006139">
    <property type="entry name" value="D-isomer_2_OHA_DH_cat_dom"/>
</dbReference>
<name>A0A7V3KPT6_UNCW3</name>
<dbReference type="Pfam" id="PF00389">
    <property type="entry name" value="2-Hacid_dh"/>
    <property type="match status" value="1"/>
</dbReference>
<organism evidence="2">
    <name type="scientific">candidate division WOR-3 bacterium</name>
    <dbReference type="NCBI Taxonomy" id="2052148"/>
    <lineage>
        <taxon>Bacteria</taxon>
        <taxon>Bacteria division WOR-3</taxon>
    </lineage>
</organism>
<sequence>MTLKVLFTLRSFSKASPELLEVLKINRCEPIFQTNPDLKFKNDQALAKLIGDADGVIVGDYRLTDFVFPHCPWLKVASKHGVGVDGIEIAKAKEPRMRVTRAGGGKL</sequence>
<accession>A0A7V3KPT6</accession>
<dbReference type="Gene3D" id="3.40.50.720">
    <property type="entry name" value="NAD(P)-binding Rossmann-like Domain"/>
    <property type="match status" value="1"/>
</dbReference>
<feature type="domain" description="D-isomer specific 2-hydroxyacid dehydrogenase catalytic" evidence="1">
    <location>
        <begin position="15"/>
        <end position="104"/>
    </location>
</feature>
<reference evidence="2" key="1">
    <citation type="journal article" date="2020" name="mSystems">
        <title>Genome- and Community-Level Interaction Insights into Carbon Utilization and Element Cycling Functions of Hydrothermarchaeota in Hydrothermal Sediment.</title>
        <authorList>
            <person name="Zhou Z."/>
            <person name="Liu Y."/>
            <person name="Xu W."/>
            <person name="Pan J."/>
            <person name="Luo Z.H."/>
            <person name="Li M."/>
        </authorList>
    </citation>
    <scope>NUCLEOTIDE SEQUENCE [LARGE SCALE GENOMIC DNA]</scope>
    <source>
        <strain evidence="2">SpSt-754</strain>
    </source>
</reference>
<dbReference type="GO" id="GO:0051287">
    <property type="term" value="F:NAD binding"/>
    <property type="evidence" value="ECO:0007669"/>
    <property type="project" value="InterPro"/>
</dbReference>
<protein>
    <recommendedName>
        <fullName evidence="1">D-isomer specific 2-hydroxyacid dehydrogenase catalytic domain-containing protein</fullName>
    </recommendedName>
</protein>
<dbReference type="EMBL" id="DTGD01000251">
    <property type="protein sequence ID" value="HGB36558.1"/>
    <property type="molecule type" value="Genomic_DNA"/>
</dbReference>
<comment type="caution">
    <text evidence="2">The sequence shown here is derived from an EMBL/GenBank/DDBJ whole genome shotgun (WGS) entry which is preliminary data.</text>
</comment>
<proteinExistence type="predicted"/>
<dbReference type="GO" id="GO:0016616">
    <property type="term" value="F:oxidoreductase activity, acting on the CH-OH group of donors, NAD or NADP as acceptor"/>
    <property type="evidence" value="ECO:0007669"/>
    <property type="project" value="InterPro"/>
</dbReference>
<dbReference type="SUPFAM" id="SSF52283">
    <property type="entry name" value="Formate/glycerate dehydrogenase catalytic domain-like"/>
    <property type="match status" value="1"/>
</dbReference>
<dbReference type="AlphaFoldDB" id="A0A7V3KPT6"/>
<gene>
    <name evidence="2" type="ORF">ENV38_06620</name>
</gene>
<evidence type="ECO:0000313" key="2">
    <source>
        <dbReference type="EMBL" id="HGB36558.1"/>
    </source>
</evidence>